<protein>
    <recommendedName>
        <fullName evidence="7">Anti-anti-sigma factor</fullName>
    </recommendedName>
</protein>
<dbReference type="InterPro" id="IPR013767">
    <property type="entry name" value="PAS_fold"/>
</dbReference>
<dbReference type="Proteomes" id="UP000067626">
    <property type="component" value="Chromosome"/>
</dbReference>
<name>A0A0K1EMQ4_CHOCO</name>
<dbReference type="InterPro" id="IPR002645">
    <property type="entry name" value="STAS_dom"/>
</dbReference>
<evidence type="ECO:0008006" key="7">
    <source>
        <dbReference type="Google" id="ProtNLM"/>
    </source>
</evidence>
<dbReference type="SMART" id="SM00086">
    <property type="entry name" value="PAC"/>
    <property type="match status" value="1"/>
</dbReference>
<dbReference type="PROSITE" id="PS50112">
    <property type="entry name" value="PAS"/>
    <property type="match status" value="1"/>
</dbReference>
<dbReference type="Pfam" id="PF00989">
    <property type="entry name" value="PAS"/>
    <property type="match status" value="1"/>
</dbReference>
<evidence type="ECO:0000313" key="6">
    <source>
        <dbReference type="Proteomes" id="UP000067626"/>
    </source>
</evidence>
<keyword evidence="6" id="KW-1185">Reference proteome</keyword>
<dbReference type="InterPro" id="IPR000700">
    <property type="entry name" value="PAS-assoc_C"/>
</dbReference>
<reference evidence="5 6" key="1">
    <citation type="submission" date="2015-07" db="EMBL/GenBank/DDBJ databases">
        <title>Genome analysis of myxobacterium Chondromyces crocatus Cm c5 reveals a high potential for natural compound synthesis and the genetic basis for the loss of fruiting body formation.</title>
        <authorList>
            <person name="Zaburannyi N."/>
            <person name="Bunk B."/>
            <person name="Maier J."/>
            <person name="Overmann J."/>
            <person name="Mueller R."/>
        </authorList>
    </citation>
    <scope>NUCLEOTIDE SEQUENCE [LARGE SCALE GENOMIC DNA]</scope>
    <source>
        <strain evidence="5 6">Cm c5</strain>
    </source>
</reference>
<dbReference type="SUPFAM" id="SSF52091">
    <property type="entry name" value="SpoIIaa-like"/>
    <property type="match status" value="1"/>
</dbReference>
<dbReference type="InterPro" id="IPR051932">
    <property type="entry name" value="Bact_StressResp_Reg"/>
</dbReference>
<sequence>MPSAQNEQPIRYEHFFQSSGDLLCVVNGEGRFIAVNQVFCDVLGYREDALLGEPFVAVIHPEDVEPVRAFIQEGRNGAPLLRVDARFLRRDMTSQRLIFGLRRATEEEHVYGSGREAGPQPSAAARRQQQVLLQKMQAVARVGGWEVDCRNNSQSWTEETFRIHEIPLGNEPSTQEGINYYAPEHIPYITAAFTACAKEAIPYDLELQIVTAKGRRVWVRTAGVPIIEDGEIVRVIGAFQDIDEMKRRELDLAEKLAIIEQQRSAIHAMSAPIIQVWDGVLALPVVGMLDRERAGEITARILDAVVESGARYAILDLTGVEVVDEVTADHLLRILRAIQLLGAQGLITGIRPAVAQTLTALQAGFAGVRTLSSLRDALKLCMRQRMPRTEARLSG</sequence>
<evidence type="ECO:0000259" key="3">
    <source>
        <dbReference type="PROSITE" id="PS50113"/>
    </source>
</evidence>
<feature type="domain" description="PAS" evidence="2">
    <location>
        <begin position="8"/>
        <end position="78"/>
    </location>
</feature>
<dbReference type="AlphaFoldDB" id="A0A0K1EMQ4"/>
<dbReference type="CDD" id="cd00130">
    <property type="entry name" value="PAS"/>
    <property type="match status" value="1"/>
</dbReference>
<keyword evidence="1" id="KW-0597">Phosphoprotein</keyword>
<dbReference type="Pfam" id="PF01740">
    <property type="entry name" value="STAS"/>
    <property type="match status" value="1"/>
</dbReference>
<gene>
    <name evidence="5" type="ORF">CMC5_063420</name>
</gene>
<dbReference type="InterPro" id="IPR035965">
    <property type="entry name" value="PAS-like_dom_sf"/>
</dbReference>
<dbReference type="PANTHER" id="PTHR33745:SF3">
    <property type="entry name" value="RSBT CO-ANTAGONIST PROTEIN RSBRC"/>
    <property type="match status" value="1"/>
</dbReference>
<accession>A0A0K1EMQ4</accession>
<dbReference type="CDD" id="cd07041">
    <property type="entry name" value="STAS_RsbR_RsbS_like"/>
    <property type="match status" value="1"/>
</dbReference>
<dbReference type="PANTHER" id="PTHR33745">
    <property type="entry name" value="RSBT ANTAGONIST PROTEIN RSBS-RELATED"/>
    <property type="match status" value="1"/>
</dbReference>
<dbReference type="PROSITE" id="PS50113">
    <property type="entry name" value="PAC"/>
    <property type="match status" value="1"/>
</dbReference>
<dbReference type="KEGG" id="ccro:CMC5_063420"/>
<evidence type="ECO:0000259" key="4">
    <source>
        <dbReference type="PROSITE" id="PS50801"/>
    </source>
</evidence>
<evidence type="ECO:0000313" key="5">
    <source>
        <dbReference type="EMBL" id="AKT42119.1"/>
    </source>
</evidence>
<dbReference type="RefSeq" id="WP_050433794.1">
    <property type="nucleotide sequence ID" value="NZ_CP012159.1"/>
</dbReference>
<dbReference type="STRING" id="52.CMC5_063420"/>
<dbReference type="InterPro" id="IPR013655">
    <property type="entry name" value="PAS_fold_3"/>
</dbReference>
<organism evidence="5 6">
    <name type="scientific">Chondromyces crocatus</name>
    <dbReference type="NCBI Taxonomy" id="52"/>
    <lineage>
        <taxon>Bacteria</taxon>
        <taxon>Pseudomonadati</taxon>
        <taxon>Myxococcota</taxon>
        <taxon>Polyangia</taxon>
        <taxon>Polyangiales</taxon>
        <taxon>Polyangiaceae</taxon>
        <taxon>Chondromyces</taxon>
    </lineage>
</organism>
<dbReference type="Gene3D" id="3.30.450.20">
    <property type="entry name" value="PAS domain"/>
    <property type="match status" value="2"/>
</dbReference>
<proteinExistence type="predicted"/>
<evidence type="ECO:0000259" key="2">
    <source>
        <dbReference type="PROSITE" id="PS50112"/>
    </source>
</evidence>
<dbReference type="SUPFAM" id="SSF55785">
    <property type="entry name" value="PYP-like sensor domain (PAS domain)"/>
    <property type="match status" value="2"/>
</dbReference>
<dbReference type="InterPro" id="IPR036513">
    <property type="entry name" value="STAS_dom_sf"/>
</dbReference>
<dbReference type="InterPro" id="IPR000014">
    <property type="entry name" value="PAS"/>
</dbReference>
<dbReference type="EMBL" id="CP012159">
    <property type="protein sequence ID" value="AKT42119.1"/>
    <property type="molecule type" value="Genomic_DNA"/>
</dbReference>
<dbReference type="Gene3D" id="2.10.70.100">
    <property type="match status" value="1"/>
</dbReference>
<feature type="domain" description="PAC" evidence="3">
    <location>
        <begin position="203"/>
        <end position="254"/>
    </location>
</feature>
<dbReference type="OrthoDB" id="5499650at2"/>
<dbReference type="SMART" id="SM00091">
    <property type="entry name" value="PAS"/>
    <property type="match status" value="1"/>
</dbReference>
<dbReference type="Pfam" id="PF08447">
    <property type="entry name" value="PAS_3"/>
    <property type="match status" value="1"/>
</dbReference>
<evidence type="ECO:0000256" key="1">
    <source>
        <dbReference type="ARBA" id="ARBA00022553"/>
    </source>
</evidence>
<dbReference type="NCBIfam" id="TIGR00229">
    <property type="entry name" value="sensory_box"/>
    <property type="match status" value="1"/>
</dbReference>
<dbReference type="Gene3D" id="3.30.750.24">
    <property type="entry name" value="STAS domain"/>
    <property type="match status" value="1"/>
</dbReference>
<dbReference type="PROSITE" id="PS50801">
    <property type="entry name" value="STAS"/>
    <property type="match status" value="1"/>
</dbReference>
<dbReference type="InterPro" id="IPR001610">
    <property type="entry name" value="PAC"/>
</dbReference>
<feature type="domain" description="STAS" evidence="4">
    <location>
        <begin position="270"/>
        <end position="381"/>
    </location>
</feature>
<dbReference type="GO" id="GO:0006355">
    <property type="term" value="P:regulation of DNA-templated transcription"/>
    <property type="evidence" value="ECO:0007669"/>
    <property type="project" value="InterPro"/>
</dbReference>